<keyword evidence="2" id="KW-1003">Cell membrane</keyword>
<dbReference type="AlphaFoldDB" id="A0A147H7K2"/>
<dbReference type="PANTHER" id="PTHR43790">
    <property type="entry name" value="CARBOHYDRATE TRANSPORT ATP-BINDING PROTEIN MG119-RELATED"/>
    <property type="match status" value="1"/>
</dbReference>
<organism evidence="8 9">
    <name type="scientific">Pseudacidovorax intermedius</name>
    <dbReference type="NCBI Taxonomy" id="433924"/>
    <lineage>
        <taxon>Bacteria</taxon>
        <taxon>Pseudomonadati</taxon>
        <taxon>Pseudomonadota</taxon>
        <taxon>Betaproteobacteria</taxon>
        <taxon>Burkholderiales</taxon>
        <taxon>Comamonadaceae</taxon>
        <taxon>Pseudacidovorax</taxon>
    </lineage>
</organism>
<dbReference type="CDD" id="cd03215">
    <property type="entry name" value="ABC_Carb_Monos_II"/>
    <property type="match status" value="1"/>
</dbReference>
<dbReference type="PROSITE" id="PS00211">
    <property type="entry name" value="ABC_TRANSPORTER_1"/>
    <property type="match status" value="2"/>
</dbReference>
<dbReference type="PANTHER" id="PTHR43790:SF9">
    <property type="entry name" value="GALACTOFURANOSE TRANSPORTER ATP-BINDING PROTEIN YTFR"/>
    <property type="match status" value="1"/>
</dbReference>
<dbReference type="SMART" id="SM00382">
    <property type="entry name" value="AAA"/>
    <property type="match status" value="1"/>
</dbReference>
<dbReference type="InterPro" id="IPR050107">
    <property type="entry name" value="ABC_carbohydrate_import_ATPase"/>
</dbReference>
<dbReference type="InterPro" id="IPR003439">
    <property type="entry name" value="ABC_transporter-like_ATP-bd"/>
</dbReference>
<reference evidence="8 9" key="1">
    <citation type="journal article" date="2016" name="Front. Microbiol.">
        <title>Genomic Resource of Rice Seed Associated Bacteria.</title>
        <authorList>
            <person name="Midha S."/>
            <person name="Bansal K."/>
            <person name="Sharma S."/>
            <person name="Kumar N."/>
            <person name="Patil P.P."/>
            <person name="Chaudhry V."/>
            <person name="Patil P.B."/>
        </authorList>
    </citation>
    <scope>NUCLEOTIDE SEQUENCE [LARGE SCALE GENOMIC DNA]</scope>
    <source>
        <strain evidence="8 9">NS331</strain>
    </source>
</reference>
<keyword evidence="6 8" id="KW-0067">ATP-binding</keyword>
<name>A0A147H7K2_9BURK</name>
<accession>A0A147H7K2</accession>
<dbReference type="InterPro" id="IPR027417">
    <property type="entry name" value="P-loop_NTPase"/>
</dbReference>
<dbReference type="GO" id="GO:0016887">
    <property type="term" value="F:ATP hydrolysis activity"/>
    <property type="evidence" value="ECO:0007669"/>
    <property type="project" value="InterPro"/>
</dbReference>
<evidence type="ECO:0000313" key="8">
    <source>
        <dbReference type="EMBL" id="KTT25928.1"/>
    </source>
</evidence>
<comment type="caution">
    <text evidence="8">The sequence shown here is derived from an EMBL/GenBank/DDBJ whole genome shotgun (WGS) entry which is preliminary data.</text>
</comment>
<evidence type="ECO:0000256" key="2">
    <source>
        <dbReference type="ARBA" id="ARBA00022475"/>
    </source>
</evidence>
<keyword evidence="4" id="KW-0677">Repeat</keyword>
<dbReference type="Proteomes" id="UP000072741">
    <property type="component" value="Unassembled WGS sequence"/>
</dbReference>
<keyword evidence="2" id="KW-0472">Membrane</keyword>
<evidence type="ECO:0000256" key="1">
    <source>
        <dbReference type="ARBA" id="ARBA00022448"/>
    </source>
</evidence>
<dbReference type="RefSeq" id="WP_058640753.1">
    <property type="nucleotide sequence ID" value="NZ_LDSL01000030.1"/>
</dbReference>
<keyword evidence="1" id="KW-0813">Transport</keyword>
<dbReference type="OrthoDB" id="9776369at2"/>
<dbReference type="Gene3D" id="3.40.50.300">
    <property type="entry name" value="P-loop containing nucleotide triphosphate hydrolases"/>
    <property type="match status" value="2"/>
</dbReference>
<keyword evidence="9" id="KW-1185">Reference proteome</keyword>
<dbReference type="SUPFAM" id="SSF52540">
    <property type="entry name" value="P-loop containing nucleoside triphosphate hydrolases"/>
    <property type="match status" value="2"/>
</dbReference>
<keyword evidence="5" id="KW-0547">Nucleotide-binding</keyword>
<protein>
    <submittedName>
        <fullName evidence="8">Sugar ABC transporter ATP-binding protein</fullName>
    </submittedName>
</protein>
<evidence type="ECO:0000259" key="7">
    <source>
        <dbReference type="PROSITE" id="PS50893"/>
    </source>
</evidence>
<gene>
    <name evidence="8" type="ORF">NS331_04205</name>
</gene>
<evidence type="ECO:0000256" key="3">
    <source>
        <dbReference type="ARBA" id="ARBA00022597"/>
    </source>
</evidence>
<dbReference type="InterPro" id="IPR003593">
    <property type="entry name" value="AAA+_ATPase"/>
</dbReference>
<dbReference type="InterPro" id="IPR017871">
    <property type="entry name" value="ABC_transporter-like_CS"/>
</dbReference>
<evidence type="ECO:0000313" key="9">
    <source>
        <dbReference type="Proteomes" id="UP000072741"/>
    </source>
</evidence>
<evidence type="ECO:0000256" key="6">
    <source>
        <dbReference type="ARBA" id="ARBA00022840"/>
    </source>
</evidence>
<dbReference type="PATRIC" id="fig|433924.3.peg.2700"/>
<dbReference type="CDD" id="cd03216">
    <property type="entry name" value="ABC_Carb_Monos_I"/>
    <property type="match status" value="1"/>
</dbReference>
<keyword evidence="3" id="KW-0762">Sugar transport</keyword>
<dbReference type="EMBL" id="LDSL01000030">
    <property type="protein sequence ID" value="KTT25928.1"/>
    <property type="molecule type" value="Genomic_DNA"/>
</dbReference>
<sequence>MEALSPAGDAAGRAPVLRLSGITKRFGPLVANDAISLTLHAGEVLALLGENGAGKSTLMSILFGHYVADEGRIEAFGQPLPPGQPQAALAAGIGMVHQHFTLADNLSVLDNVVMGSEPLWQPFSRRTAARERLAAVARRFGLPVSPDARVATLSVGERQRVEILKALYRGARILILDEPTAVLTPQESEALFDTLGQMVAQGLSIIFISHKLGEVLRVSHRVAVLRQGRLVAEARAGDVTQAQLAQCMVGHAVEAPVRQPAPRAGAAVCVLDGVSTDGGAGALRAVSLRLRAGQITAIAGVSGNGQVALAELLCGTRKARSGQVQLLDAPLAAQPARLVAQGVARIPEDRHAVGVVGDLPVWENAVAERLRTPAFSRPWLPGLRWVRRAAARAHAARIQQAFDVRGGGPDVPARSLSGGNMQKLILGRALMAPDASTTEVPRLIVAHQPTWGLDIGAVAYVQRQLIAARDAGAAVLLISDDLDEVLALGDQVAVMHGGHLTPTRPAEAWTREAIGLAMAGEAERTPA</sequence>
<dbReference type="Pfam" id="PF00005">
    <property type="entry name" value="ABC_tran"/>
    <property type="match status" value="2"/>
</dbReference>
<evidence type="ECO:0000256" key="4">
    <source>
        <dbReference type="ARBA" id="ARBA00022737"/>
    </source>
</evidence>
<proteinExistence type="predicted"/>
<feature type="domain" description="ABC transporter" evidence="7">
    <location>
        <begin position="17"/>
        <end position="252"/>
    </location>
</feature>
<dbReference type="PROSITE" id="PS50893">
    <property type="entry name" value="ABC_TRANSPORTER_2"/>
    <property type="match status" value="2"/>
</dbReference>
<evidence type="ECO:0000256" key="5">
    <source>
        <dbReference type="ARBA" id="ARBA00022741"/>
    </source>
</evidence>
<dbReference type="GO" id="GO:0005524">
    <property type="term" value="F:ATP binding"/>
    <property type="evidence" value="ECO:0007669"/>
    <property type="project" value="UniProtKB-KW"/>
</dbReference>
<feature type="domain" description="ABC transporter" evidence="7">
    <location>
        <begin position="268"/>
        <end position="522"/>
    </location>
</feature>